<dbReference type="InterPro" id="IPR006656">
    <property type="entry name" value="Mopterin_OxRdtase"/>
</dbReference>
<organism evidence="8 9">
    <name type="scientific">Halorubrum tebenquichense DSM 14210</name>
    <dbReference type="NCBI Taxonomy" id="1227485"/>
    <lineage>
        <taxon>Archaea</taxon>
        <taxon>Methanobacteriati</taxon>
        <taxon>Methanobacteriota</taxon>
        <taxon>Stenosarchaea group</taxon>
        <taxon>Halobacteria</taxon>
        <taxon>Halobacteriales</taxon>
        <taxon>Haloferacaceae</taxon>
        <taxon>Halorubrum</taxon>
    </lineage>
</organism>
<evidence type="ECO:0000256" key="2">
    <source>
        <dbReference type="ARBA" id="ARBA00023004"/>
    </source>
</evidence>
<feature type="region of interest" description="Disordered" evidence="4">
    <location>
        <begin position="92"/>
        <end position="117"/>
    </location>
</feature>
<feature type="domain" description="Molybdopterin dinucleotide-binding" evidence="6">
    <location>
        <begin position="713"/>
        <end position="767"/>
    </location>
</feature>
<dbReference type="Pfam" id="PF00384">
    <property type="entry name" value="Molybdopterin"/>
    <property type="match status" value="1"/>
</dbReference>
<comment type="caution">
    <text evidence="8">The sequence shown here is derived from an EMBL/GenBank/DDBJ whole genome shotgun (WGS) entry which is preliminary data.</text>
</comment>
<evidence type="ECO:0000256" key="1">
    <source>
        <dbReference type="ARBA" id="ARBA00022723"/>
    </source>
</evidence>
<keyword evidence="1" id="KW-0479">Metal-binding</keyword>
<dbReference type="Pfam" id="PF01568">
    <property type="entry name" value="Molydop_binding"/>
    <property type="match status" value="1"/>
</dbReference>
<dbReference type="OrthoDB" id="23466at2157"/>
<keyword evidence="9" id="KW-1185">Reference proteome</keyword>
<protein>
    <submittedName>
        <fullName evidence="8">Arsenite oxidase large subunit</fullName>
    </submittedName>
</protein>
<dbReference type="InterPro" id="IPR014066">
    <property type="entry name" value="AioA/IdrA_lsu"/>
</dbReference>
<dbReference type="InterPro" id="IPR050123">
    <property type="entry name" value="Prok_molybdopt-oxidoreductase"/>
</dbReference>
<dbReference type="GO" id="GO:0051536">
    <property type="term" value="F:iron-sulfur cluster binding"/>
    <property type="evidence" value="ECO:0007669"/>
    <property type="project" value="UniProtKB-KW"/>
</dbReference>
<dbReference type="InterPro" id="IPR041632">
    <property type="entry name" value="AioA/IdrA_3Fe-4S"/>
</dbReference>
<dbReference type="NCBIfam" id="TIGR02693">
    <property type="entry name" value="arsenite_ox_L"/>
    <property type="match status" value="1"/>
</dbReference>
<dbReference type="PATRIC" id="fig|1227485.3.peg.3030"/>
<feature type="compositionally biased region" description="Polar residues" evidence="4">
    <location>
        <begin position="95"/>
        <end position="115"/>
    </location>
</feature>
<evidence type="ECO:0000256" key="3">
    <source>
        <dbReference type="ARBA" id="ARBA00023014"/>
    </source>
</evidence>
<evidence type="ECO:0000259" key="5">
    <source>
        <dbReference type="Pfam" id="PF00384"/>
    </source>
</evidence>
<dbReference type="Gene3D" id="3.40.228.10">
    <property type="entry name" value="Dimethylsulfoxide Reductase, domain 2"/>
    <property type="match status" value="1"/>
</dbReference>
<dbReference type="RefSeq" id="WP_006630729.1">
    <property type="nucleotide sequence ID" value="NZ_AOJD01000079.1"/>
</dbReference>
<keyword evidence="3" id="KW-0411">Iron-sulfur</keyword>
<evidence type="ECO:0000313" key="8">
    <source>
        <dbReference type="EMBL" id="ELZ32899.1"/>
    </source>
</evidence>
<dbReference type="InterPro" id="IPR009010">
    <property type="entry name" value="Asp_de-COase-like_dom_sf"/>
</dbReference>
<dbReference type="GO" id="GO:0022904">
    <property type="term" value="P:respiratory electron transport chain"/>
    <property type="evidence" value="ECO:0007669"/>
    <property type="project" value="TreeGrafter"/>
</dbReference>
<evidence type="ECO:0000313" key="9">
    <source>
        <dbReference type="Proteomes" id="UP000011523"/>
    </source>
</evidence>
<proteinExistence type="predicted"/>
<sequence length="861" mass="96004">MAADNPNTSEVPIPPTDAERSTRSCRYCIVGCGYEVYKWPVGEEGGPSADENALGIDYPAGYGEWPSPNMHEIIKENGREYHVLFKPDTEYPVNESGSHSVRGGTQAQSLYSPNNEDYDDRLKQPQIRIGGDLVTVDWDTAIEAWARATEIATENGENPNGYGQKLYFYQFIENTFAGTKLCYDVIGSPNWGGHNRPALTPECPGLVNAGLAEWSYAYEDAAEADTIVLAGADPKENQDVIFSRWIDEQGDADIVFIDPRKKFTANYAENNGGIHLQVNEATDPILLNAIARHIVDQGWHDEEFIEEWVMADRETIDEEGWYQEELGMTPEEYYDLLDDPRYAPENAAETTGVPAEDIREAAELIAQPNDEETNTLFMLEKGLIWGWSHENTGAMANLTLITGSVGRPGTGITRAGGHQEGFWTNGAEGDVIAESSTQTFDGETVEGATVAPNTVERIRDGEISHWHVIGNDPARQSYATQDLRNAMRERTSGAQPQTADIDEIERAFRERIESGGMVVTHQELYANTTTQYADIVLPATAVESGEGGDYHRWNGERRFRQYQGFMEGPSGAKEDWEIFAMMGRRLGADDMDWEDSREIFNLIAEEYPGAGGDHSLEGIAPAAEANDMTPAEYMETVDEGVQQPIYEENGEVQGTPRVHAPDGEREVMDHRFHTSTGEAILQRVDWDRVVDPDDGTTIGDVYEQLSPGEDEIWVTNGRLQHLWQNMYTHQRLEYIQKRFPQNILQLHPNDAAERGIEAGDLVEIVNDDVFNIHGENTEGSFTAVAYVVDEDDAAQGQSVSEGLAYTYWLYPDQVNNDVNPAYLDPANPNPGYKYGKGRIRRLGESEVKGEMSFKPMNIAPE</sequence>
<dbReference type="Gene3D" id="3.40.50.740">
    <property type="match status" value="1"/>
</dbReference>
<evidence type="ECO:0000259" key="7">
    <source>
        <dbReference type="Pfam" id="PF18465"/>
    </source>
</evidence>
<dbReference type="GO" id="GO:0003954">
    <property type="term" value="F:NADH dehydrogenase activity"/>
    <property type="evidence" value="ECO:0007669"/>
    <property type="project" value="TreeGrafter"/>
</dbReference>
<name>M0DFF3_9EURY</name>
<dbReference type="EMBL" id="AOJD01000079">
    <property type="protein sequence ID" value="ELZ32899.1"/>
    <property type="molecule type" value="Genomic_DNA"/>
</dbReference>
<gene>
    <name evidence="8" type="ORF">C472_15479</name>
</gene>
<dbReference type="InterPro" id="IPR006657">
    <property type="entry name" value="MoPterin_dinucl-bd_dom"/>
</dbReference>
<dbReference type="SUPFAM" id="SSF50692">
    <property type="entry name" value="ADC-like"/>
    <property type="match status" value="1"/>
</dbReference>
<evidence type="ECO:0000259" key="6">
    <source>
        <dbReference type="Pfam" id="PF01568"/>
    </source>
</evidence>
<dbReference type="GO" id="GO:0016020">
    <property type="term" value="C:membrane"/>
    <property type="evidence" value="ECO:0007669"/>
    <property type="project" value="TreeGrafter"/>
</dbReference>
<reference evidence="8 9" key="1">
    <citation type="journal article" date="2014" name="PLoS Genet.">
        <title>Phylogenetically driven sequencing of extremely halophilic archaea reveals strategies for static and dynamic osmo-response.</title>
        <authorList>
            <person name="Becker E.A."/>
            <person name="Seitzer P.M."/>
            <person name="Tritt A."/>
            <person name="Larsen D."/>
            <person name="Krusor M."/>
            <person name="Yao A.I."/>
            <person name="Wu D."/>
            <person name="Madern D."/>
            <person name="Eisen J.A."/>
            <person name="Darling A.E."/>
            <person name="Facciotti M.T."/>
        </authorList>
    </citation>
    <scope>NUCLEOTIDE SEQUENCE [LARGE SCALE GENOMIC DNA]</scope>
    <source>
        <strain evidence="8 9">DSM 14210</strain>
    </source>
</reference>
<dbReference type="GO" id="GO:0046872">
    <property type="term" value="F:metal ion binding"/>
    <property type="evidence" value="ECO:0007669"/>
    <property type="project" value="UniProtKB-KW"/>
</dbReference>
<dbReference type="PANTHER" id="PTHR43105">
    <property type="entry name" value="RESPIRATORY NITRATE REDUCTASE"/>
    <property type="match status" value="1"/>
</dbReference>
<dbReference type="Gene3D" id="3.30.200.200">
    <property type="match status" value="1"/>
</dbReference>
<feature type="domain" description="Molybdopterin oxidoreductase" evidence="5">
    <location>
        <begin position="121"/>
        <end position="580"/>
    </location>
</feature>
<accession>M0DFF3</accession>
<dbReference type="Pfam" id="PF18465">
    <property type="entry name" value="Rieske_3"/>
    <property type="match status" value="1"/>
</dbReference>
<dbReference type="PANTHER" id="PTHR43105:SF10">
    <property type="entry name" value="NADH-QUINONE OXIDOREDUCTASE SUBUNIT G"/>
    <property type="match status" value="1"/>
</dbReference>
<keyword evidence="2" id="KW-0408">Iron</keyword>
<dbReference type="GO" id="GO:0043546">
    <property type="term" value="F:molybdopterin cofactor binding"/>
    <property type="evidence" value="ECO:0007669"/>
    <property type="project" value="InterPro"/>
</dbReference>
<feature type="domain" description="Arsenite oxidase subunit AioA/Iodate reductase subunit IdrA 3Fe-4S cluster" evidence="7">
    <location>
        <begin position="25"/>
        <end position="115"/>
    </location>
</feature>
<dbReference type="Proteomes" id="UP000011523">
    <property type="component" value="Unassembled WGS sequence"/>
</dbReference>
<evidence type="ECO:0000256" key="4">
    <source>
        <dbReference type="SAM" id="MobiDB-lite"/>
    </source>
</evidence>
<dbReference type="Gene3D" id="2.40.40.20">
    <property type="match status" value="1"/>
</dbReference>
<dbReference type="AlphaFoldDB" id="M0DFF3"/>
<dbReference type="SUPFAM" id="SSF53706">
    <property type="entry name" value="Formate dehydrogenase/DMSO reductase, domains 1-3"/>
    <property type="match status" value="1"/>
</dbReference>